<dbReference type="GO" id="GO:0005739">
    <property type="term" value="C:mitochondrion"/>
    <property type="evidence" value="ECO:0007669"/>
    <property type="project" value="UniProtKB-ARBA"/>
</dbReference>
<evidence type="ECO:0000256" key="2">
    <source>
        <dbReference type="ARBA" id="ARBA00022598"/>
    </source>
</evidence>
<feature type="domain" description="Methionyl-tRNA synthetase anticodon-binding" evidence="12">
    <location>
        <begin position="519"/>
        <end position="632"/>
    </location>
</feature>
<dbReference type="PANTHER" id="PTHR43326">
    <property type="entry name" value="METHIONYL-TRNA SYNTHETASE"/>
    <property type="match status" value="1"/>
</dbReference>
<dbReference type="Gene3D" id="2.170.220.10">
    <property type="match status" value="1"/>
</dbReference>
<dbReference type="Gene3D" id="1.10.730.10">
    <property type="entry name" value="Isoleucyl-tRNA Synthetase, Domain 1"/>
    <property type="match status" value="1"/>
</dbReference>
<dbReference type="SUPFAM" id="SSF52374">
    <property type="entry name" value="Nucleotidylyl transferase"/>
    <property type="match status" value="1"/>
</dbReference>
<proteinExistence type="inferred from homology"/>
<dbReference type="InterPro" id="IPR014729">
    <property type="entry name" value="Rossmann-like_a/b/a_fold"/>
</dbReference>
<dbReference type="InterPro" id="IPR041872">
    <property type="entry name" value="Anticodon_Met"/>
</dbReference>
<dbReference type="PRINTS" id="PR01041">
    <property type="entry name" value="TRNASYNTHMET"/>
</dbReference>
<dbReference type="InterPro" id="IPR033911">
    <property type="entry name" value="MetRS_core"/>
</dbReference>
<evidence type="ECO:0000256" key="4">
    <source>
        <dbReference type="ARBA" id="ARBA00022840"/>
    </source>
</evidence>
<evidence type="ECO:0000256" key="6">
    <source>
        <dbReference type="ARBA" id="ARBA00023146"/>
    </source>
</evidence>
<dbReference type="PANTHER" id="PTHR43326:SF1">
    <property type="entry name" value="METHIONINE--TRNA LIGASE, MITOCHONDRIAL"/>
    <property type="match status" value="1"/>
</dbReference>
<evidence type="ECO:0000256" key="1">
    <source>
        <dbReference type="ARBA" id="ARBA00012838"/>
    </source>
</evidence>
<dbReference type="GO" id="GO:0005524">
    <property type="term" value="F:ATP binding"/>
    <property type="evidence" value="ECO:0007669"/>
    <property type="project" value="UniProtKB-KW"/>
</dbReference>
<keyword evidence="2 10" id="KW-0436">Ligase</keyword>
<evidence type="ECO:0000313" key="13">
    <source>
        <dbReference type="EMBL" id="KAK1122634.1"/>
    </source>
</evidence>
<dbReference type="Gene3D" id="3.40.50.620">
    <property type="entry name" value="HUPs"/>
    <property type="match status" value="1"/>
</dbReference>
<dbReference type="GO" id="GO:0004825">
    <property type="term" value="F:methionine-tRNA ligase activity"/>
    <property type="evidence" value="ECO:0007669"/>
    <property type="project" value="UniProtKB-EC"/>
</dbReference>
<accession>A0AA40KJK7</accession>
<evidence type="ECO:0000256" key="9">
    <source>
        <dbReference type="ARBA" id="ARBA00047364"/>
    </source>
</evidence>
<comment type="catalytic activity">
    <reaction evidence="9">
        <text>tRNA(Met) + L-methionine + ATP = L-methionyl-tRNA(Met) + AMP + diphosphate</text>
        <dbReference type="Rhea" id="RHEA:13481"/>
        <dbReference type="Rhea" id="RHEA-COMP:9667"/>
        <dbReference type="Rhea" id="RHEA-COMP:9698"/>
        <dbReference type="ChEBI" id="CHEBI:30616"/>
        <dbReference type="ChEBI" id="CHEBI:33019"/>
        <dbReference type="ChEBI" id="CHEBI:57844"/>
        <dbReference type="ChEBI" id="CHEBI:78442"/>
        <dbReference type="ChEBI" id="CHEBI:78530"/>
        <dbReference type="ChEBI" id="CHEBI:456215"/>
        <dbReference type="EC" id="6.1.1.10"/>
    </reaction>
</comment>
<dbReference type="EMBL" id="JAHYIQ010000022">
    <property type="protein sequence ID" value="KAK1122634.1"/>
    <property type="molecule type" value="Genomic_DNA"/>
</dbReference>
<evidence type="ECO:0000259" key="12">
    <source>
        <dbReference type="Pfam" id="PF19303"/>
    </source>
</evidence>
<protein>
    <recommendedName>
        <fullName evidence="7">Methionine--tRNA ligase, mitochondrial</fullName>
        <ecNumber evidence="1">6.1.1.10</ecNumber>
    </recommendedName>
    <alternativeName>
        <fullName evidence="8">Mitochondrial methionyl-tRNA synthetase</fullName>
    </alternativeName>
</protein>
<dbReference type="Pfam" id="PF19303">
    <property type="entry name" value="Anticodon_3"/>
    <property type="match status" value="1"/>
</dbReference>
<keyword evidence="6 10" id="KW-0030">Aminoacyl-tRNA synthetase</keyword>
<dbReference type="InterPro" id="IPR015413">
    <property type="entry name" value="Methionyl/Leucyl_tRNA_Synth"/>
</dbReference>
<comment type="similarity">
    <text evidence="10">Belongs to the class-I aminoacyl-tRNA synthetase family.</text>
</comment>
<keyword evidence="5 10" id="KW-0648">Protein biosynthesis</keyword>
<dbReference type="Proteomes" id="UP001177670">
    <property type="component" value="Unassembled WGS sequence"/>
</dbReference>
<comment type="caution">
    <text evidence="13">The sequence shown here is derived from an EMBL/GenBank/DDBJ whole genome shotgun (WGS) entry which is preliminary data.</text>
</comment>
<dbReference type="GO" id="GO:0006431">
    <property type="term" value="P:methionyl-tRNA aminoacylation"/>
    <property type="evidence" value="ECO:0007669"/>
    <property type="project" value="InterPro"/>
</dbReference>
<dbReference type="InterPro" id="IPR009080">
    <property type="entry name" value="tRNAsynth_Ia_anticodon-bd"/>
</dbReference>
<sequence length="643" mass="74743">MAIPLQNAIRLPLLISMRNVFVGTNNCNKRYIMTTCTKLEKVLENLEKNPFFDKYAKKIAKFQQTSPEEFLQRVEKEEEKTQRKRVHLSRSCHTQSLWTFPFLVTRTQSWTYAKKRNFSDHVNKNIYITTPIFYVNAGPHIGHLYTAILADAIARFNTMLGHSVLLCTGTDEHGTKVQKAANNTNLPIFQYCTQVSHQFQEMCDMFHVHYSKFIRTTEKQHQEAVSHFWNCLEKNGYIYRGKYSGWYNVSEEAFVPDKDVVKIVNSNQGYTESGDLVEWMDEESYKFRLSSFKDELKSWLENENVIEPAVYRNILIQWLDDLQDLSISRPSKRVSWAIPTPSDKSHTVYVWLDALVNYLTSVGYPDDSFKQFWPPTVQVIGKDILKFHGIYWPAFLMAAGLELPRKLVCHGHWAVKDKKMSKSKGNVTSPFDVMRTYTQDGLRYFLLRQAVLDTDANYNELKIQKILNSELANVIGNLVNRCFGGNINPDRIIYNFAEYKNILKSEIALKNIKALEELGDNAKMCYEKYNFYHAVDIVMNVLRTSNQMFQYYEPWNLCKSKDLDSVKQLEAVVSLALESLRLAGLVLYPIIPNSASKLLDFLQIPKGNRTWEDTKPIHLTNASNETKHVLSENILFFRRIKNY</sequence>
<dbReference type="SUPFAM" id="SSF47323">
    <property type="entry name" value="Anticodon-binding domain of a subclass of class I aminoacyl-tRNA synthetases"/>
    <property type="match status" value="1"/>
</dbReference>
<gene>
    <name evidence="13" type="ORF">K0M31_009077</name>
</gene>
<keyword evidence="3 10" id="KW-0547">Nucleotide-binding</keyword>
<dbReference type="FunFam" id="2.170.220.10:FF:000001">
    <property type="entry name" value="methionine--tRNA ligase, mitochondrial"/>
    <property type="match status" value="1"/>
</dbReference>
<feature type="domain" description="Methionyl/Leucyl tRNA synthetase" evidence="11">
    <location>
        <begin position="126"/>
        <end position="482"/>
    </location>
</feature>
<evidence type="ECO:0000256" key="7">
    <source>
        <dbReference type="ARBA" id="ARBA00026124"/>
    </source>
</evidence>
<evidence type="ECO:0000256" key="5">
    <source>
        <dbReference type="ARBA" id="ARBA00022917"/>
    </source>
</evidence>
<dbReference type="NCBIfam" id="TIGR00398">
    <property type="entry name" value="metG"/>
    <property type="match status" value="1"/>
</dbReference>
<keyword evidence="14" id="KW-1185">Reference proteome</keyword>
<dbReference type="CDD" id="cd00814">
    <property type="entry name" value="MetRS_core"/>
    <property type="match status" value="1"/>
</dbReference>
<evidence type="ECO:0000313" key="14">
    <source>
        <dbReference type="Proteomes" id="UP001177670"/>
    </source>
</evidence>
<name>A0AA40KJK7_9HYME</name>
<keyword evidence="4 10" id="KW-0067">ATP-binding</keyword>
<dbReference type="InterPro" id="IPR014758">
    <property type="entry name" value="Met-tRNA_synth"/>
</dbReference>
<organism evidence="13 14">
    <name type="scientific">Melipona bicolor</name>
    <dbReference type="NCBI Taxonomy" id="60889"/>
    <lineage>
        <taxon>Eukaryota</taxon>
        <taxon>Metazoa</taxon>
        <taxon>Ecdysozoa</taxon>
        <taxon>Arthropoda</taxon>
        <taxon>Hexapoda</taxon>
        <taxon>Insecta</taxon>
        <taxon>Pterygota</taxon>
        <taxon>Neoptera</taxon>
        <taxon>Endopterygota</taxon>
        <taxon>Hymenoptera</taxon>
        <taxon>Apocrita</taxon>
        <taxon>Aculeata</taxon>
        <taxon>Apoidea</taxon>
        <taxon>Anthophila</taxon>
        <taxon>Apidae</taxon>
        <taxon>Melipona</taxon>
    </lineage>
</organism>
<reference evidence="13" key="1">
    <citation type="submission" date="2021-10" db="EMBL/GenBank/DDBJ databases">
        <title>Melipona bicolor Genome sequencing and assembly.</title>
        <authorList>
            <person name="Araujo N.S."/>
            <person name="Arias M.C."/>
        </authorList>
    </citation>
    <scope>NUCLEOTIDE SEQUENCE</scope>
    <source>
        <strain evidence="13">USP_2M_L1-L4_2017</strain>
        <tissue evidence="13">Whole body</tissue>
    </source>
</reference>
<evidence type="ECO:0000256" key="8">
    <source>
        <dbReference type="ARBA" id="ARBA00030331"/>
    </source>
</evidence>
<dbReference type="CDD" id="cd07957">
    <property type="entry name" value="Anticodon_Ia_Met"/>
    <property type="match status" value="1"/>
</dbReference>
<dbReference type="InterPro" id="IPR023457">
    <property type="entry name" value="Met-tRNA_synth_2"/>
</dbReference>
<evidence type="ECO:0000256" key="3">
    <source>
        <dbReference type="ARBA" id="ARBA00022741"/>
    </source>
</evidence>
<evidence type="ECO:0000256" key="10">
    <source>
        <dbReference type="RuleBase" id="RU363039"/>
    </source>
</evidence>
<dbReference type="Pfam" id="PF09334">
    <property type="entry name" value="tRNA-synt_1g"/>
    <property type="match status" value="1"/>
</dbReference>
<dbReference type="AlphaFoldDB" id="A0AA40KJK7"/>
<dbReference type="EC" id="6.1.1.10" evidence="1"/>
<evidence type="ECO:0000259" key="11">
    <source>
        <dbReference type="Pfam" id="PF09334"/>
    </source>
</evidence>